<feature type="region of interest" description="Disordered" evidence="1">
    <location>
        <begin position="111"/>
        <end position="217"/>
    </location>
</feature>
<dbReference type="Pfam" id="PF00651">
    <property type="entry name" value="BTB"/>
    <property type="match status" value="1"/>
</dbReference>
<evidence type="ECO:0000256" key="1">
    <source>
        <dbReference type="SAM" id="MobiDB-lite"/>
    </source>
</evidence>
<dbReference type="InterPro" id="IPR000210">
    <property type="entry name" value="BTB/POZ_dom"/>
</dbReference>
<dbReference type="InterPro" id="IPR027410">
    <property type="entry name" value="TCP-1-like_intermed_sf"/>
</dbReference>
<dbReference type="InterPro" id="IPR027409">
    <property type="entry name" value="GroEL-like_apical_dom_sf"/>
</dbReference>
<feature type="compositionally biased region" description="Polar residues" evidence="1">
    <location>
        <begin position="114"/>
        <end position="126"/>
    </location>
</feature>
<dbReference type="AlphaFoldDB" id="A0A9P1CTR5"/>
<evidence type="ECO:0000313" key="3">
    <source>
        <dbReference type="EMBL" id="CAI3997273.1"/>
    </source>
</evidence>
<feature type="domain" description="BTB" evidence="2">
    <location>
        <begin position="61"/>
        <end position="125"/>
    </location>
</feature>
<dbReference type="Proteomes" id="UP001152797">
    <property type="component" value="Unassembled WGS sequence"/>
</dbReference>
<dbReference type="InterPro" id="IPR027413">
    <property type="entry name" value="GROEL-like_equatorial_sf"/>
</dbReference>
<dbReference type="InterPro" id="IPR042619">
    <property type="entry name" value="BBS10"/>
</dbReference>
<reference evidence="5" key="2">
    <citation type="submission" date="2024-04" db="EMBL/GenBank/DDBJ databases">
        <authorList>
            <person name="Chen Y."/>
            <person name="Shah S."/>
            <person name="Dougan E. K."/>
            <person name="Thang M."/>
            <person name="Chan C."/>
        </authorList>
    </citation>
    <scope>NUCLEOTIDE SEQUENCE [LARGE SCALE GENOMIC DNA]</scope>
</reference>
<dbReference type="GO" id="GO:0005524">
    <property type="term" value="F:ATP binding"/>
    <property type="evidence" value="ECO:0007669"/>
    <property type="project" value="InterPro"/>
</dbReference>
<dbReference type="EMBL" id="CAMXCT030006672">
    <property type="protein sequence ID" value="CAL4805370.1"/>
    <property type="molecule type" value="Genomic_DNA"/>
</dbReference>
<evidence type="ECO:0000313" key="7">
    <source>
        <dbReference type="EMBL" id="CAL4805370.1"/>
    </source>
</evidence>
<dbReference type="SUPFAM" id="SSF48592">
    <property type="entry name" value="GroEL equatorial domain-like"/>
    <property type="match status" value="1"/>
</dbReference>
<evidence type="ECO:0000313" key="6">
    <source>
        <dbReference type="EMBL" id="CAL4784585.1"/>
    </source>
</evidence>
<feature type="compositionally biased region" description="Basic and acidic residues" evidence="1">
    <location>
        <begin position="197"/>
        <end position="217"/>
    </location>
</feature>
<dbReference type="EMBL" id="CAMXCT020002313">
    <property type="protein sequence ID" value="CAL1150648.1"/>
    <property type="molecule type" value="Genomic_DNA"/>
</dbReference>
<dbReference type="Pfam" id="PF00118">
    <property type="entry name" value="Cpn60_TCP1"/>
    <property type="match status" value="1"/>
</dbReference>
<dbReference type="Gene3D" id="1.10.560.10">
    <property type="entry name" value="GroEL-like equatorial domain"/>
    <property type="match status" value="1"/>
</dbReference>
<dbReference type="EMBL" id="CAMXCT010002313">
    <property type="protein sequence ID" value="CAI3997273.1"/>
    <property type="molecule type" value="Genomic_DNA"/>
</dbReference>
<keyword evidence="8" id="KW-1185">Reference proteome</keyword>
<dbReference type="Gene3D" id="3.50.7.10">
    <property type="entry name" value="GroEL"/>
    <property type="match status" value="1"/>
</dbReference>
<gene>
    <name evidence="3" type="ORF">C1SCF055_LOCUS23670</name>
    <name evidence="4" type="ORF">C1SCF055_LOCUS42656</name>
</gene>
<feature type="region of interest" description="Disordered" evidence="1">
    <location>
        <begin position="357"/>
        <end position="411"/>
    </location>
</feature>
<dbReference type="GO" id="GO:0051131">
    <property type="term" value="P:chaperone-mediated protein complex assembly"/>
    <property type="evidence" value="ECO:0007669"/>
    <property type="project" value="InterPro"/>
</dbReference>
<dbReference type="OrthoDB" id="428259at2759"/>
<reference evidence="3" key="1">
    <citation type="submission" date="2022-10" db="EMBL/GenBank/DDBJ databases">
        <authorList>
            <person name="Chen Y."/>
            <person name="Dougan E. K."/>
            <person name="Chan C."/>
            <person name="Rhodes N."/>
            <person name="Thang M."/>
        </authorList>
    </citation>
    <scope>NUCLEOTIDE SEQUENCE</scope>
</reference>
<dbReference type="PROSITE" id="PS50097">
    <property type="entry name" value="BTB"/>
    <property type="match status" value="1"/>
</dbReference>
<dbReference type="SUPFAM" id="SSF54695">
    <property type="entry name" value="POZ domain"/>
    <property type="match status" value="1"/>
</dbReference>
<dbReference type="EMBL" id="CAMXCT020006672">
    <property type="protein sequence ID" value="CAL1171433.1"/>
    <property type="molecule type" value="Genomic_DNA"/>
</dbReference>
<dbReference type="PANTHER" id="PTHR14667:SF2">
    <property type="entry name" value="BARDET-BIEDL SYNDROME 10 PROTEIN"/>
    <property type="match status" value="1"/>
</dbReference>
<dbReference type="PANTHER" id="PTHR14667">
    <property type="entry name" value="BARDET-BIEDL SYNDROME 10 PROTEIN"/>
    <property type="match status" value="1"/>
</dbReference>
<evidence type="ECO:0000259" key="2">
    <source>
        <dbReference type="PROSITE" id="PS50097"/>
    </source>
</evidence>
<evidence type="ECO:0000313" key="8">
    <source>
        <dbReference type="Proteomes" id="UP001152797"/>
    </source>
</evidence>
<organism evidence="3">
    <name type="scientific">Cladocopium goreaui</name>
    <dbReference type="NCBI Taxonomy" id="2562237"/>
    <lineage>
        <taxon>Eukaryota</taxon>
        <taxon>Sar</taxon>
        <taxon>Alveolata</taxon>
        <taxon>Dinophyceae</taxon>
        <taxon>Suessiales</taxon>
        <taxon>Symbiodiniaceae</taxon>
        <taxon>Cladocopium</taxon>
    </lineage>
</organism>
<evidence type="ECO:0000313" key="4">
    <source>
        <dbReference type="EMBL" id="CAI4018058.1"/>
    </source>
</evidence>
<dbReference type="EMBL" id="CAMXCT010006672">
    <property type="protein sequence ID" value="CAI4018058.1"/>
    <property type="molecule type" value="Genomic_DNA"/>
</dbReference>
<dbReference type="Gene3D" id="3.30.710.10">
    <property type="entry name" value="Potassium Channel Kv1.1, Chain A"/>
    <property type="match status" value="2"/>
</dbReference>
<dbReference type="InterPro" id="IPR011333">
    <property type="entry name" value="SKP1/BTB/POZ_sf"/>
</dbReference>
<comment type="caution">
    <text evidence="3">The sequence shown here is derived from an EMBL/GenBank/DDBJ whole genome shotgun (WGS) entry which is preliminary data.</text>
</comment>
<name>A0A9P1CTR5_9DINO</name>
<evidence type="ECO:0000313" key="5">
    <source>
        <dbReference type="EMBL" id="CAL1150648.1"/>
    </source>
</evidence>
<protein>
    <submittedName>
        <fullName evidence="6">Thermosome subunit beta (Chaperonin subunit beta) (Thermosome subunit 2)</fullName>
    </submittedName>
    <submittedName>
        <fullName evidence="7">Zinc finger MYND domain-containing protein 10</fullName>
    </submittedName>
</protein>
<sequence>MWWGTPQHMHKAEAAEAEKMAAAVPSLGTVPMDLDVKGEGPTTPHELHAGLRSLLESKECCDIVFIAGEERIEAHAVVLAASSGSFCTFLRQNPALGLSMSAVDSPKEMEDLFSVQQKRQPDQPDTSIEVGQATTEAEGVTETNSTKNSQADVADMPTEPGKTESDAVTIVATEPAETGTGAEPKPAEAQEVSQPAEEPKQAPKQTDPTDKEREVKEVEKEMQQKMHIHVNGLSSAEALHIILDYVYKGFGGADWQYNATTAQVNKDVLRLARSFGFSHLHEHAARWLATGLTTENVLERLVTCEEFGLGLLREKINERLALKPAELMLVCSSPEITKHPRILQDLLVQVASLQDKQDANAEDGNQKEEEAEKENHENQESLENKENKNENRQDKQTKKEKPDKHKPTKAEKMAKQAIAAAVQVSYGPCGSDQLVVTERHKLVTNSATRILTLARPGSPIAKVLLQHICKFGQEIGDGTATLALLLDGAFQFCAHALKDGRASRQDMARCFMFIEAVVLRDAVKLLDELRPKPGRAEQRESAFLTLARTFFGANFPLEVSSNLSVMCWHWLKSNCEEEPEAKEGNRLASCAKKLMSGEFLKVPAISPSMSAADGQSSATVENKHVFSAVLAHSAMKGEVTGGRVAVFDENVAPLPVRVTMPGKELERLNQQLLLATEQLWQAGVRLVLCASQVHEEWIGSLARRGICLLHLVDEEELSLLEGRVGHIRRILPGSADVTSLIAATFSIESMRPLLKRSSAMLAGNRAYWLLKPCNEKTPTSVLLLQSASSSLAMEHRLAILRLLAVSIPALEDSSCIIPGGLAFELGLLRLAHARVLSLRGSRIPMDSHQVFDLEDPNKAANLELLSWSLLEASLISVVEAFVANLGSDGVSASVRRTVRLLATVPEAELPALLPGLKRINGDTEVSYWGFVISPGIGESKEMTWRPFETAHLKLTLLRAFCTLGKMMCRLDPESVRAGQAKTS</sequence>
<accession>A0A9P1CTR5</accession>
<feature type="compositionally biased region" description="Polar residues" evidence="1">
    <location>
        <begin position="141"/>
        <end position="151"/>
    </location>
</feature>
<dbReference type="Gene3D" id="3.30.260.10">
    <property type="entry name" value="TCP-1-like chaperonin intermediate domain"/>
    <property type="match status" value="1"/>
</dbReference>
<dbReference type="InterPro" id="IPR002423">
    <property type="entry name" value="Cpn60/GroEL/TCP-1"/>
</dbReference>
<proteinExistence type="predicted"/>
<dbReference type="EMBL" id="CAMXCT030002313">
    <property type="protein sequence ID" value="CAL4784585.1"/>
    <property type="molecule type" value="Genomic_DNA"/>
</dbReference>